<dbReference type="EMBL" id="JAMFLX010000022">
    <property type="protein sequence ID" value="MCL6271295.1"/>
    <property type="molecule type" value="Genomic_DNA"/>
</dbReference>
<evidence type="ECO:0000313" key="1">
    <source>
        <dbReference type="EMBL" id="MCL6271295.1"/>
    </source>
</evidence>
<reference evidence="1 2" key="1">
    <citation type="submission" date="2022-05" db="EMBL/GenBank/DDBJ databases">
        <authorList>
            <person name="Park J.-S."/>
        </authorList>
    </citation>
    <scope>NUCLEOTIDE SEQUENCE [LARGE SCALE GENOMIC DNA]</scope>
    <source>
        <strain evidence="1 2">2012CJ34-2</strain>
    </source>
</reference>
<organism evidence="1 2">
    <name type="scientific">Parendozoicomonas callyspongiae</name>
    <dbReference type="NCBI Taxonomy" id="2942213"/>
    <lineage>
        <taxon>Bacteria</taxon>
        <taxon>Pseudomonadati</taxon>
        <taxon>Pseudomonadota</taxon>
        <taxon>Gammaproteobacteria</taxon>
        <taxon>Oceanospirillales</taxon>
        <taxon>Endozoicomonadaceae</taxon>
        <taxon>Parendozoicomonas</taxon>
    </lineage>
</organism>
<evidence type="ECO:0000313" key="2">
    <source>
        <dbReference type="Proteomes" id="UP001203338"/>
    </source>
</evidence>
<dbReference type="RefSeq" id="WP_249700807.1">
    <property type="nucleotide sequence ID" value="NZ_JAMFLX010000022.1"/>
</dbReference>
<accession>A0ABT0PIR8</accession>
<dbReference type="Proteomes" id="UP001203338">
    <property type="component" value="Unassembled WGS sequence"/>
</dbReference>
<proteinExistence type="predicted"/>
<comment type="caution">
    <text evidence="1">The sequence shown here is derived from an EMBL/GenBank/DDBJ whole genome shotgun (WGS) entry which is preliminary data.</text>
</comment>
<protein>
    <submittedName>
        <fullName evidence="1">Uncharacterized protein</fullName>
    </submittedName>
</protein>
<sequence>MEGRKLNPNAPVFTPQAMLPKHEQKMAIPKHGSISQIPNAQPFISWQGAEPPPALVGFDFQVIYPHQTEINKAFALLKAKPSKPKEAEQIFRKFINNDQYEETATVGLARSLLKQGGNQYCREAEKILRDLKSKGNNRKVGDEDLSNVNDLDMTLVRALEASRQYLSAQKLL</sequence>
<gene>
    <name evidence="1" type="ORF">M3P05_15320</name>
</gene>
<dbReference type="InterPro" id="IPR011990">
    <property type="entry name" value="TPR-like_helical_dom_sf"/>
</dbReference>
<keyword evidence="2" id="KW-1185">Reference proteome</keyword>
<name>A0ABT0PIR8_9GAMM</name>
<feature type="non-terminal residue" evidence="1">
    <location>
        <position position="172"/>
    </location>
</feature>
<dbReference type="SUPFAM" id="SSF48452">
    <property type="entry name" value="TPR-like"/>
    <property type="match status" value="1"/>
</dbReference>